<organism evidence="8 9">
    <name type="scientific">Caenispirillum salinarum AK4</name>
    <dbReference type="NCBI Taxonomy" id="1238182"/>
    <lineage>
        <taxon>Bacteria</taxon>
        <taxon>Pseudomonadati</taxon>
        <taxon>Pseudomonadota</taxon>
        <taxon>Alphaproteobacteria</taxon>
        <taxon>Rhodospirillales</taxon>
        <taxon>Novispirillaceae</taxon>
        <taxon>Caenispirillum</taxon>
    </lineage>
</organism>
<dbReference type="HAMAP" id="MF_00930">
    <property type="entry name" value="GreB"/>
    <property type="match status" value="1"/>
</dbReference>
<reference evidence="8 9" key="1">
    <citation type="journal article" date="2013" name="Genome Announc.">
        <title>Draft Genome Sequence of an Alphaproteobacterium, Caenispirillum salinarum AK4(T), Isolated from a Solar Saltern.</title>
        <authorList>
            <person name="Khatri I."/>
            <person name="Singh A."/>
            <person name="Korpole S."/>
            <person name="Pinnaka A.K."/>
            <person name="Subramanian S."/>
        </authorList>
    </citation>
    <scope>NUCLEOTIDE SEQUENCE [LARGE SCALE GENOMIC DNA]</scope>
    <source>
        <strain evidence="8 9">AK4</strain>
    </source>
</reference>
<dbReference type="NCBIfam" id="NF002506">
    <property type="entry name" value="PRK01885.1"/>
    <property type="match status" value="1"/>
</dbReference>
<keyword evidence="3 4" id="KW-0804">Transcription</keyword>
<evidence type="ECO:0000256" key="5">
    <source>
        <dbReference type="SAM" id="MobiDB-lite"/>
    </source>
</evidence>
<dbReference type="InterPro" id="IPR028624">
    <property type="entry name" value="Tscrpt_elong_fac_GreA/B"/>
</dbReference>
<keyword evidence="8" id="KW-0251">Elongation factor</keyword>
<dbReference type="OrthoDB" id="9808774at2"/>
<dbReference type="EMBL" id="ANHY01000015">
    <property type="protein sequence ID" value="EKV28583.1"/>
    <property type="molecule type" value="Genomic_DNA"/>
</dbReference>
<dbReference type="PROSITE" id="PS00830">
    <property type="entry name" value="GREAB_2"/>
    <property type="match status" value="1"/>
</dbReference>
<dbReference type="PIRSF" id="PIRSF006092">
    <property type="entry name" value="GreA_GreB"/>
    <property type="match status" value="1"/>
</dbReference>
<gene>
    <name evidence="4" type="primary">greB</name>
    <name evidence="8" type="ORF">C882_0794</name>
</gene>
<evidence type="ECO:0000256" key="2">
    <source>
        <dbReference type="ARBA" id="ARBA00023125"/>
    </source>
</evidence>
<evidence type="ECO:0000256" key="4">
    <source>
        <dbReference type="HAMAP-Rule" id="MF_00930"/>
    </source>
</evidence>
<keyword evidence="8" id="KW-0648">Protein biosynthesis</keyword>
<dbReference type="GO" id="GO:0032784">
    <property type="term" value="P:regulation of DNA-templated transcription elongation"/>
    <property type="evidence" value="ECO:0007669"/>
    <property type="project" value="UniProtKB-UniRule"/>
</dbReference>
<keyword evidence="2 4" id="KW-0238">DNA-binding</keyword>
<dbReference type="PANTHER" id="PTHR30437:SF6">
    <property type="entry name" value="TRANSCRIPTION ELONGATION FACTOR GREB"/>
    <property type="match status" value="1"/>
</dbReference>
<evidence type="ECO:0000313" key="9">
    <source>
        <dbReference type="Proteomes" id="UP000009881"/>
    </source>
</evidence>
<evidence type="ECO:0000259" key="7">
    <source>
        <dbReference type="Pfam" id="PF03449"/>
    </source>
</evidence>
<dbReference type="SUPFAM" id="SSF46557">
    <property type="entry name" value="GreA transcript cleavage protein, N-terminal domain"/>
    <property type="match status" value="1"/>
</dbReference>
<feature type="domain" description="Transcription elongation factor GreA/GreB C-terminal" evidence="6">
    <location>
        <begin position="113"/>
        <end position="185"/>
    </location>
</feature>
<dbReference type="Gene3D" id="3.10.50.30">
    <property type="entry name" value="Transcription elongation factor, GreA/GreB, C-terminal domain"/>
    <property type="match status" value="1"/>
</dbReference>
<dbReference type="Proteomes" id="UP000009881">
    <property type="component" value="Unassembled WGS sequence"/>
</dbReference>
<comment type="similarity">
    <text evidence="4">Belongs to the GreA/GreB family. GreB subfamily.</text>
</comment>
<evidence type="ECO:0000313" key="8">
    <source>
        <dbReference type="EMBL" id="EKV28583.1"/>
    </source>
</evidence>
<dbReference type="InterPro" id="IPR036953">
    <property type="entry name" value="GreA/GreB_C_sf"/>
</dbReference>
<feature type="region of interest" description="Disordered" evidence="5">
    <location>
        <begin position="1"/>
        <end position="38"/>
    </location>
</feature>
<protein>
    <recommendedName>
        <fullName evidence="4">Transcription elongation factor GreB</fullName>
    </recommendedName>
    <alternativeName>
        <fullName evidence="4">Transcript cleavage factor GreB</fullName>
    </alternativeName>
</protein>
<dbReference type="Pfam" id="PF01272">
    <property type="entry name" value="GreA_GreB"/>
    <property type="match status" value="1"/>
</dbReference>
<comment type="caution">
    <text evidence="8">The sequence shown here is derived from an EMBL/GenBank/DDBJ whole genome shotgun (WGS) entry which is preliminary data.</text>
</comment>
<dbReference type="GO" id="GO:0070063">
    <property type="term" value="F:RNA polymerase binding"/>
    <property type="evidence" value="ECO:0007669"/>
    <property type="project" value="InterPro"/>
</dbReference>
<evidence type="ECO:0000256" key="3">
    <source>
        <dbReference type="ARBA" id="ARBA00023163"/>
    </source>
</evidence>
<dbReference type="STRING" id="1238182.C882_0794"/>
<dbReference type="InterPro" id="IPR006358">
    <property type="entry name" value="Tscrpt_elong_fac_GreB"/>
</dbReference>
<dbReference type="InterPro" id="IPR022691">
    <property type="entry name" value="Tscrpt_elong_fac_GreA/B_N"/>
</dbReference>
<evidence type="ECO:0000259" key="6">
    <source>
        <dbReference type="Pfam" id="PF01272"/>
    </source>
</evidence>
<keyword evidence="9" id="KW-1185">Reference proteome</keyword>
<dbReference type="FunFam" id="3.10.50.30:FF:000001">
    <property type="entry name" value="Transcription elongation factor GreA"/>
    <property type="match status" value="1"/>
</dbReference>
<dbReference type="InterPro" id="IPR023459">
    <property type="entry name" value="Tscrpt_elong_fac_GreA/B_fam"/>
</dbReference>
<dbReference type="GO" id="GO:0006354">
    <property type="term" value="P:DNA-templated transcription elongation"/>
    <property type="evidence" value="ECO:0007669"/>
    <property type="project" value="TreeGrafter"/>
</dbReference>
<dbReference type="GO" id="GO:0003746">
    <property type="term" value="F:translation elongation factor activity"/>
    <property type="evidence" value="ECO:0007669"/>
    <property type="project" value="UniProtKB-KW"/>
</dbReference>
<dbReference type="InterPro" id="IPR018151">
    <property type="entry name" value="TF_GreA/GreB_CS"/>
</dbReference>
<dbReference type="AlphaFoldDB" id="K9HDM0"/>
<dbReference type="InterPro" id="IPR001437">
    <property type="entry name" value="Tscrpt_elong_fac_GreA/B_C"/>
</dbReference>
<sequence>MASDDRLPAAAEDADDDEDESADSGPRPPGGKFYMTPEGHAALKGELDHLWKTRRPEVVKVVEWAASLGDRSENADYKEGKRLLRQIDKRVRFLRKRLDNALVVDPSQQPNRHKVFFGATVTYVNSRDEELRVKIVGVDEADMNEGKISWLSPIARALLKAEVGDEVDVRTPRGVDTLEVLAIEYPEG</sequence>
<dbReference type="RefSeq" id="WP_009541451.1">
    <property type="nucleotide sequence ID" value="NZ_ANHY01000015.1"/>
</dbReference>
<keyword evidence="1 4" id="KW-0805">Transcription regulation</keyword>
<dbReference type="PANTHER" id="PTHR30437">
    <property type="entry name" value="TRANSCRIPTION ELONGATION FACTOR GREA"/>
    <property type="match status" value="1"/>
</dbReference>
<proteinExistence type="inferred from homology"/>
<feature type="domain" description="Transcription elongation factor GreA/GreB N-terminal" evidence="7">
    <location>
        <begin position="34"/>
        <end position="102"/>
    </location>
</feature>
<dbReference type="Pfam" id="PF03449">
    <property type="entry name" value="GreA_GreB_N"/>
    <property type="match status" value="1"/>
</dbReference>
<comment type="function">
    <text evidence="4">Necessary for efficient RNA polymerase transcription elongation past template-encoded arresting sites. The arresting sites in DNA have the property of trapping a certain fraction of elongating RNA polymerases that pass through, resulting in locked ternary complexes. Cleavage of the nascent transcript by cleavage factors such as GreA or GreB allows the resumption of elongation from the new 3'terminus. GreB releases sequences of up to 9 nucleotides in length.</text>
</comment>
<evidence type="ECO:0000256" key="1">
    <source>
        <dbReference type="ARBA" id="ARBA00023015"/>
    </source>
</evidence>
<accession>K9HDM0</accession>
<dbReference type="eggNOG" id="COG0782">
    <property type="taxonomic scope" value="Bacteria"/>
</dbReference>
<dbReference type="SUPFAM" id="SSF54534">
    <property type="entry name" value="FKBP-like"/>
    <property type="match status" value="1"/>
</dbReference>
<dbReference type="PROSITE" id="PS00829">
    <property type="entry name" value="GREAB_1"/>
    <property type="match status" value="1"/>
</dbReference>
<name>K9HDM0_9PROT</name>
<feature type="compositionally biased region" description="Acidic residues" evidence="5">
    <location>
        <begin position="12"/>
        <end position="22"/>
    </location>
</feature>
<dbReference type="HAMAP" id="MF_00105">
    <property type="entry name" value="GreA_GreB"/>
    <property type="match status" value="1"/>
</dbReference>
<dbReference type="NCBIfam" id="TIGR01461">
    <property type="entry name" value="greB"/>
    <property type="match status" value="1"/>
</dbReference>
<dbReference type="InterPro" id="IPR036805">
    <property type="entry name" value="Tscrpt_elong_fac_GreA/B_N_sf"/>
</dbReference>
<dbReference type="FunFam" id="1.10.287.180:FF:000001">
    <property type="entry name" value="Transcription elongation factor GreA"/>
    <property type="match status" value="1"/>
</dbReference>
<dbReference type="Gene3D" id="1.10.287.180">
    <property type="entry name" value="Transcription elongation factor, GreA/GreB, N-terminal domain"/>
    <property type="match status" value="1"/>
</dbReference>
<dbReference type="PATRIC" id="fig|1238182.3.peg.3008"/>
<dbReference type="GO" id="GO:0003677">
    <property type="term" value="F:DNA binding"/>
    <property type="evidence" value="ECO:0007669"/>
    <property type="project" value="UniProtKB-UniRule"/>
</dbReference>